<dbReference type="KEGG" id="zpr:ZPR_2783"/>
<evidence type="ECO:0000313" key="2">
    <source>
        <dbReference type="Proteomes" id="UP000001654"/>
    </source>
</evidence>
<dbReference type="Proteomes" id="UP000001654">
    <property type="component" value="Chromosome"/>
</dbReference>
<dbReference type="InterPro" id="IPR046905">
    <property type="entry name" value="ABC-3C_MC1"/>
</dbReference>
<dbReference type="RefSeq" id="WP_013072200.1">
    <property type="nucleotide sequence ID" value="NC_014041.1"/>
</dbReference>
<gene>
    <name evidence="1" type="ordered locus">ZPR_2783</name>
</gene>
<proteinExistence type="predicted"/>
<name>D5BFZ0_ZUNPS</name>
<dbReference type="eggNOG" id="ENOG5033ISN">
    <property type="taxonomic scope" value="Bacteria"/>
</dbReference>
<protein>
    <submittedName>
        <fullName evidence="1">Uncharacterized protein</fullName>
    </submittedName>
</protein>
<dbReference type="EMBL" id="CP001650">
    <property type="protein sequence ID" value="ADF53103.1"/>
    <property type="molecule type" value="Genomic_DNA"/>
</dbReference>
<dbReference type="Pfam" id="PF20289">
    <property type="entry name" value="MComp1"/>
    <property type="match status" value="1"/>
</dbReference>
<evidence type="ECO:0000313" key="1">
    <source>
        <dbReference type="EMBL" id="ADF53103.1"/>
    </source>
</evidence>
<dbReference type="AlphaFoldDB" id="D5BFZ0"/>
<dbReference type="STRING" id="655815.ZPR_2783"/>
<accession>D5BFZ0</accession>
<reference evidence="1 2" key="1">
    <citation type="journal article" date="2010" name="BMC Genomics">
        <title>The complete genome of Zunongwangia profunda SM-A87 reveals its adaptation to the deep-sea environment and ecological role in sedimentary organic nitrogen degradation.</title>
        <authorList>
            <person name="Qin Q.L."/>
            <person name="Zhang X.Y."/>
            <person name="Wang X.M."/>
            <person name="Liu G.M."/>
            <person name="Chen X.L."/>
            <person name="Xie B.B."/>
            <person name="Dang H.Y."/>
            <person name="Zhou B.C."/>
            <person name="Yu J."/>
            <person name="Zhang Y.Z."/>
        </authorList>
    </citation>
    <scope>NUCLEOTIDE SEQUENCE [LARGE SCALE GENOMIC DNA]</scope>
    <source>
        <strain evidence="2">DSM 18752 / CCTCC AB 206139 / SM-A87</strain>
    </source>
</reference>
<organism evidence="1 2">
    <name type="scientific">Zunongwangia profunda (strain DSM 18752 / CCTCC AB 206139 / SM-A87)</name>
    <name type="common">Wangia profunda</name>
    <dbReference type="NCBI Taxonomy" id="655815"/>
    <lineage>
        <taxon>Bacteria</taxon>
        <taxon>Pseudomonadati</taxon>
        <taxon>Bacteroidota</taxon>
        <taxon>Flavobacteriia</taxon>
        <taxon>Flavobacteriales</taxon>
        <taxon>Flavobacteriaceae</taxon>
        <taxon>Zunongwangia</taxon>
    </lineage>
</organism>
<dbReference type="OrthoDB" id="2083773at2"/>
<dbReference type="HOGENOM" id="CLU_1447144_0_0_10"/>
<sequence length="187" mass="22078">MQKSLPIKEHFESVMKKSFPELIFYHHIEEMKGQINIFFIELSDEEKLGELWEKIRNVIAVYYQNHLKTDFELWNIYIIFILPVGVSNELKYKIENDQLSSRKIVVDKFEQKLDDKTRVALLSNYINIDFSLPQTSNEQQGRSTEYDSDSYVFSVINAPDRSKKGKDQIESLYKNLLNKLKNEDSKG</sequence>
<keyword evidence="2" id="KW-1185">Reference proteome</keyword>